<feature type="transmembrane region" description="Helical" evidence="1">
    <location>
        <begin position="120"/>
        <end position="138"/>
    </location>
</feature>
<reference evidence="2 3" key="1">
    <citation type="journal article" date="2020" name="ISME J.">
        <title>Comparative genomics reveals insights into cyanobacterial evolution and habitat adaptation.</title>
        <authorList>
            <person name="Chen M.Y."/>
            <person name="Teng W.K."/>
            <person name="Zhao L."/>
            <person name="Hu C.X."/>
            <person name="Zhou Y.K."/>
            <person name="Han B.P."/>
            <person name="Song L.R."/>
            <person name="Shu W.S."/>
        </authorList>
    </citation>
    <scope>NUCLEOTIDE SEQUENCE [LARGE SCALE GENOMIC DNA]</scope>
    <source>
        <strain evidence="2 3">FACHB-248</strain>
    </source>
</reference>
<keyword evidence="3" id="KW-1185">Reference proteome</keyword>
<dbReference type="Proteomes" id="UP000660380">
    <property type="component" value="Unassembled WGS sequence"/>
</dbReference>
<feature type="transmembrane region" description="Helical" evidence="1">
    <location>
        <begin position="167"/>
        <end position="192"/>
    </location>
</feature>
<feature type="transmembrane region" description="Helical" evidence="1">
    <location>
        <begin position="340"/>
        <end position="359"/>
    </location>
</feature>
<keyword evidence="1" id="KW-0472">Membrane</keyword>
<dbReference type="InterPro" id="IPR018650">
    <property type="entry name" value="STSV1_Orf64"/>
</dbReference>
<dbReference type="EMBL" id="JACJTA010000033">
    <property type="protein sequence ID" value="MBD2606054.1"/>
    <property type="molecule type" value="Genomic_DNA"/>
</dbReference>
<feature type="transmembrane region" description="Helical" evidence="1">
    <location>
        <begin position="266"/>
        <end position="299"/>
    </location>
</feature>
<evidence type="ECO:0000313" key="2">
    <source>
        <dbReference type="EMBL" id="MBD2606054.1"/>
    </source>
</evidence>
<organism evidence="2 3">
    <name type="scientific">Scytonema hofmannii FACHB-248</name>
    <dbReference type="NCBI Taxonomy" id="1842502"/>
    <lineage>
        <taxon>Bacteria</taxon>
        <taxon>Bacillati</taxon>
        <taxon>Cyanobacteriota</taxon>
        <taxon>Cyanophyceae</taxon>
        <taxon>Nostocales</taxon>
        <taxon>Scytonemataceae</taxon>
        <taxon>Scytonema</taxon>
    </lineage>
</organism>
<feature type="transmembrane region" description="Helical" evidence="1">
    <location>
        <begin position="6"/>
        <end position="25"/>
    </location>
</feature>
<accession>A0ABR8GSN5</accession>
<feature type="transmembrane region" description="Helical" evidence="1">
    <location>
        <begin position="198"/>
        <end position="222"/>
    </location>
</feature>
<dbReference type="RefSeq" id="WP_029633924.1">
    <property type="nucleotide sequence ID" value="NZ_JACJTA010000033.1"/>
</dbReference>
<evidence type="ECO:0000313" key="3">
    <source>
        <dbReference type="Proteomes" id="UP000660380"/>
    </source>
</evidence>
<evidence type="ECO:0000256" key="1">
    <source>
        <dbReference type="SAM" id="Phobius"/>
    </source>
</evidence>
<keyword evidence="1" id="KW-1133">Transmembrane helix</keyword>
<dbReference type="Pfam" id="PF09852">
    <property type="entry name" value="DUF2079"/>
    <property type="match status" value="1"/>
</dbReference>
<gene>
    <name evidence="2" type="ORF">H6G81_16350</name>
</gene>
<keyword evidence="1" id="KW-0812">Transmembrane</keyword>
<dbReference type="PROSITE" id="PS51257">
    <property type="entry name" value="PROKAR_LIPOPROTEIN"/>
    <property type="match status" value="1"/>
</dbReference>
<feature type="transmembrane region" description="Helical" evidence="1">
    <location>
        <begin position="311"/>
        <end position="328"/>
    </location>
</feature>
<name>A0ABR8GSN5_9CYAN</name>
<feature type="transmembrane region" description="Helical" evidence="1">
    <location>
        <begin position="144"/>
        <end position="160"/>
    </location>
</feature>
<protein>
    <submittedName>
        <fullName evidence="2">DUF2079 domain-containing protein</fullName>
    </submittedName>
</protein>
<feature type="transmembrane region" description="Helical" evidence="1">
    <location>
        <begin position="60"/>
        <end position="81"/>
    </location>
</feature>
<feature type="transmembrane region" description="Helical" evidence="1">
    <location>
        <begin position="87"/>
        <end position="108"/>
    </location>
</feature>
<proteinExistence type="predicted"/>
<comment type="caution">
    <text evidence="2">The sequence shown here is derived from an EMBL/GenBank/DDBJ whole genome shotgun (WGS) entry which is preliminary data.</text>
</comment>
<sequence>MEKKLIVFGTVGWMIGISTVILFACSSLRHILFQSTAFDLGIFDQAVYLISQGQQPVSSFMGYHILGDHAAFIFYPLALLYKIYPSVYWLFAVQAAALALGALPTWYLARQANLTPQQSIAMAAVYLLYPVVFNINLFDFHPEAIALPILLAAVWFARQGKTGWFCISIILILSCKAVLSLTVAAMGVWLILFEKRRFYGIIALSVGVAWFLISSQMIIPFFSGREAAAVGRFSYLGNSVTEIAQNLVLKPGLVLGKVFSLDNFGYLILLLAPVIWGLSFSGIAPLIGAIPCVAINLIADYQPQKDLVHQYSLPALPFLLLAVISSLAAGKGWLQNKRAIILWSLVTFLALAKFTHFGGKYLESLDTWQATQEAIAQVQTKGSVYTTAAISPHLAHRQLIQLTDANAPQTDLAIFDYILLDVRHPGWASNPQFAANLLNQLKSKSEFKLKYQRDDVYLFTK</sequence>